<proteinExistence type="predicted"/>
<sequence length="278" mass="31671">MWVFCEISTDTVGFYHLTMWSFASRAIAGKLGSKNFCSRSSNPNSDHSDDEVSSCMRKEEGLECPICWESFNIVENVPYVLWCGHTLCKSCVMGLQWAAVKIPTLPIQLPFFISCPWCNLSSFRLVYNGNLMFPRKNYFLLWMVESMNGDRLKSQSSIHGERRHVWTSSSNVMGGSHASYQHIQSSPHTHTEHSNSSQFHVRLVGNYFSTEWIHASFRKSLSCFIQLTAKFPLVIIFLLIVLYAIPASAVILALYILITVLFGLPSFLMLYFAYPCLD</sequence>
<keyword evidence="3" id="KW-0862">Zinc</keyword>
<feature type="transmembrane region" description="Helical" evidence="5">
    <location>
        <begin position="252"/>
        <end position="274"/>
    </location>
</feature>
<feature type="transmembrane region" description="Helical" evidence="5">
    <location>
        <begin position="224"/>
        <end position="245"/>
    </location>
</feature>
<evidence type="ECO:0000256" key="3">
    <source>
        <dbReference type="ARBA" id="ARBA00022833"/>
    </source>
</evidence>
<evidence type="ECO:0000313" key="8">
    <source>
        <dbReference type="Proteomes" id="UP000317650"/>
    </source>
</evidence>
<organism evidence="7 8">
    <name type="scientific">Musa balbisiana</name>
    <name type="common">Banana</name>
    <dbReference type="NCBI Taxonomy" id="52838"/>
    <lineage>
        <taxon>Eukaryota</taxon>
        <taxon>Viridiplantae</taxon>
        <taxon>Streptophyta</taxon>
        <taxon>Embryophyta</taxon>
        <taxon>Tracheophyta</taxon>
        <taxon>Spermatophyta</taxon>
        <taxon>Magnoliopsida</taxon>
        <taxon>Liliopsida</taxon>
        <taxon>Zingiberales</taxon>
        <taxon>Musaceae</taxon>
        <taxon>Musa</taxon>
    </lineage>
</organism>
<evidence type="ECO:0000256" key="4">
    <source>
        <dbReference type="PROSITE-ProRule" id="PRU00175"/>
    </source>
</evidence>
<dbReference type="InterPro" id="IPR001841">
    <property type="entry name" value="Znf_RING"/>
</dbReference>
<evidence type="ECO:0000259" key="6">
    <source>
        <dbReference type="PROSITE" id="PS50089"/>
    </source>
</evidence>
<dbReference type="PANTHER" id="PTHR46616">
    <property type="entry name" value="UBIQUITIN-PROTEIN LIGASE"/>
    <property type="match status" value="1"/>
</dbReference>
<feature type="domain" description="RING-type" evidence="6">
    <location>
        <begin position="64"/>
        <end position="119"/>
    </location>
</feature>
<dbReference type="STRING" id="52838.A0A4S8JC26"/>
<dbReference type="Pfam" id="PF13445">
    <property type="entry name" value="zf-RING_UBOX"/>
    <property type="match status" value="1"/>
</dbReference>
<reference evidence="7 8" key="1">
    <citation type="journal article" date="2019" name="Nat. Plants">
        <title>Genome sequencing of Musa balbisiana reveals subgenome evolution and function divergence in polyploid bananas.</title>
        <authorList>
            <person name="Yao X."/>
        </authorList>
    </citation>
    <scope>NUCLEOTIDE SEQUENCE [LARGE SCALE GENOMIC DNA]</scope>
    <source>
        <strain evidence="8">cv. DH-PKW</strain>
        <tissue evidence="7">Leaves</tissue>
    </source>
</reference>
<dbReference type="Gene3D" id="3.30.40.10">
    <property type="entry name" value="Zinc/RING finger domain, C3HC4 (zinc finger)"/>
    <property type="match status" value="1"/>
</dbReference>
<dbReference type="GO" id="GO:0008270">
    <property type="term" value="F:zinc ion binding"/>
    <property type="evidence" value="ECO:0007669"/>
    <property type="project" value="UniProtKB-KW"/>
</dbReference>
<evidence type="ECO:0000256" key="2">
    <source>
        <dbReference type="ARBA" id="ARBA00022771"/>
    </source>
</evidence>
<name>A0A4S8JC26_MUSBA</name>
<evidence type="ECO:0000256" key="5">
    <source>
        <dbReference type="SAM" id="Phobius"/>
    </source>
</evidence>
<dbReference type="PANTHER" id="PTHR46616:SF2">
    <property type="entry name" value="OS03G0211100 PROTEIN"/>
    <property type="match status" value="1"/>
</dbReference>
<dbReference type="EMBL" id="PYDT01000005">
    <property type="protein sequence ID" value="THU59327.1"/>
    <property type="molecule type" value="Genomic_DNA"/>
</dbReference>
<gene>
    <name evidence="7" type="ORF">C4D60_Mb07t00990</name>
</gene>
<dbReference type="Proteomes" id="UP000317650">
    <property type="component" value="Chromosome 7"/>
</dbReference>
<dbReference type="SUPFAM" id="SSF57850">
    <property type="entry name" value="RING/U-box"/>
    <property type="match status" value="1"/>
</dbReference>
<keyword evidence="2 4" id="KW-0863">Zinc-finger</keyword>
<evidence type="ECO:0000313" key="7">
    <source>
        <dbReference type="EMBL" id="THU59327.1"/>
    </source>
</evidence>
<evidence type="ECO:0000256" key="1">
    <source>
        <dbReference type="ARBA" id="ARBA00022723"/>
    </source>
</evidence>
<keyword evidence="5" id="KW-0812">Transmembrane</keyword>
<keyword evidence="5" id="KW-1133">Transmembrane helix</keyword>
<dbReference type="AlphaFoldDB" id="A0A4S8JC26"/>
<keyword evidence="8" id="KW-1185">Reference proteome</keyword>
<comment type="caution">
    <text evidence="7">The sequence shown here is derived from an EMBL/GenBank/DDBJ whole genome shotgun (WGS) entry which is preliminary data.</text>
</comment>
<protein>
    <recommendedName>
        <fullName evidence="6">RING-type domain-containing protein</fullName>
    </recommendedName>
</protein>
<dbReference type="InterPro" id="IPR013083">
    <property type="entry name" value="Znf_RING/FYVE/PHD"/>
</dbReference>
<dbReference type="PROSITE" id="PS50089">
    <property type="entry name" value="ZF_RING_2"/>
    <property type="match status" value="1"/>
</dbReference>
<dbReference type="InterPro" id="IPR027370">
    <property type="entry name" value="Znf-RING_euk"/>
</dbReference>
<keyword evidence="1" id="KW-0479">Metal-binding</keyword>
<keyword evidence="5" id="KW-0472">Membrane</keyword>
<dbReference type="InterPro" id="IPR017907">
    <property type="entry name" value="Znf_RING_CS"/>
</dbReference>
<accession>A0A4S8JC26</accession>
<dbReference type="PROSITE" id="PS00518">
    <property type="entry name" value="ZF_RING_1"/>
    <property type="match status" value="1"/>
</dbReference>